<dbReference type="SUPFAM" id="SSF52794">
    <property type="entry name" value="PTS system IIB component-like"/>
    <property type="match status" value="1"/>
</dbReference>
<dbReference type="PANTHER" id="PTHR36203">
    <property type="entry name" value="ASCORBATE-SPECIFIC PTS SYSTEM EIIA COMPONENT"/>
    <property type="match status" value="1"/>
</dbReference>
<dbReference type="Pfam" id="PF05043">
    <property type="entry name" value="Mga"/>
    <property type="match status" value="1"/>
</dbReference>
<organism evidence="15 16">
    <name type="scientific">Heyndrickxia ginsengihumi</name>
    <dbReference type="NCBI Taxonomy" id="363870"/>
    <lineage>
        <taxon>Bacteria</taxon>
        <taxon>Bacillati</taxon>
        <taxon>Bacillota</taxon>
        <taxon>Bacilli</taxon>
        <taxon>Bacillales</taxon>
        <taxon>Bacillaceae</taxon>
        <taxon>Heyndrickxia</taxon>
    </lineage>
</organism>
<dbReference type="Pfam" id="PF00359">
    <property type="entry name" value="PTS_EIIA_2"/>
    <property type="match status" value="1"/>
</dbReference>
<evidence type="ECO:0000313" key="15">
    <source>
        <dbReference type="EMBL" id="NEY19494.1"/>
    </source>
</evidence>
<evidence type="ECO:0000256" key="8">
    <source>
        <dbReference type="ARBA" id="ARBA00023159"/>
    </source>
</evidence>
<evidence type="ECO:0000256" key="10">
    <source>
        <dbReference type="ARBA" id="ARBA00041175"/>
    </source>
</evidence>
<dbReference type="InterPro" id="IPR007737">
    <property type="entry name" value="Mga_HTH"/>
</dbReference>
<dbReference type="InterPro" id="IPR013011">
    <property type="entry name" value="PTS_EIIB_2"/>
</dbReference>
<evidence type="ECO:0000313" key="16">
    <source>
        <dbReference type="Proteomes" id="UP000476934"/>
    </source>
</evidence>
<dbReference type="PROSITE" id="PS51099">
    <property type="entry name" value="PTS_EIIB_TYPE_2"/>
    <property type="match status" value="1"/>
</dbReference>
<evidence type="ECO:0000256" key="1">
    <source>
        <dbReference type="ARBA" id="ARBA00004496"/>
    </source>
</evidence>
<dbReference type="InterPro" id="IPR036388">
    <property type="entry name" value="WH-like_DNA-bd_sf"/>
</dbReference>
<dbReference type="Gene3D" id="3.40.930.10">
    <property type="entry name" value="Mannitol-specific EII, Chain A"/>
    <property type="match status" value="1"/>
</dbReference>
<dbReference type="CDD" id="cd00211">
    <property type="entry name" value="PTS_IIA_fru"/>
    <property type="match status" value="1"/>
</dbReference>
<evidence type="ECO:0000256" key="6">
    <source>
        <dbReference type="ARBA" id="ARBA00022683"/>
    </source>
</evidence>
<dbReference type="PANTHER" id="PTHR36203:SF1">
    <property type="entry name" value="ASCORBATE-SPECIFIC PTS SYSTEM EIIA COMPONENT"/>
    <property type="match status" value="1"/>
</dbReference>
<dbReference type="SUPFAM" id="SSF63520">
    <property type="entry name" value="PTS-regulatory domain, PRD"/>
    <property type="match status" value="1"/>
</dbReference>
<dbReference type="InterPro" id="IPR016152">
    <property type="entry name" value="PTrfase/Anion_transptr"/>
</dbReference>
<dbReference type="PROSITE" id="PS51372">
    <property type="entry name" value="PRD_2"/>
    <property type="match status" value="1"/>
</dbReference>
<evidence type="ECO:0000259" key="12">
    <source>
        <dbReference type="PROSITE" id="PS51094"/>
    </source>
</evidence>
<dbReference type="InterPro" id="IPR036095">
    <property type="entry name" value="PTS_EIIB-like_sf"/>
</dbReference>
<dbReference type="RefSeq" id="WP_163173473.1">
    <property type="nucleotide sequence ID" value="NZ_JAAIWK010000006.1"/>
</dbReference>
<keyword evidence="4" id="KW-0597">Phosphoprotein</keyword>
<evidence type="ECO:0000256" key="7">
    <source>
        <dbReference type="ARBA" id="ARBA00022777"/>
    </source>
</evidence>
<feature type="domain" description="PTS EIIB type-2" evidence="13">
    <location>
        <begin position="395"/>
        <end position="482"/>
    </location>
</feature>
<keyword evidence="2" id="KW-0813">Transport</keyword>
<evidence type="ECO:0000256" key="11">
    <source>
        <dbReference type="ARBA" id="ARBA00042072"/>
    </source>
</evidence>
<feature type="domain" description="PTS EIIA type-2" evidence="12">
    <location>
        <begin position="533"/>
        <end position="674"/>
    </location>
</feature>
<evidence type="ECO:0000259" key="14">
    <source>
        <dbReference type="PROSITE" id="PS51372"/>
    </source>
</evidence>
<dbReference type="Proteomes" id="UP000476934">
    <property type="component" value="Unassembled WGS sequence"/>
</dbReference>
<dbReference type="GO" id="GO:0005737">
    <property type="term" value="C:cytoplasm"/>
    <property type="evidence" value="ECO:0007669"/>
    <property type="project" value="UniProtKB-SubCell"/>
</dbReference>
<dbReference type="GO" id="GO:0009401">
    <property type="term" value="P:phosphoenolpyruvate-dependent sugar phosphotransferase system"/>
    <property type="evidence" value="ECO:0007669"/>
    <property type="project" value="UniProtKB-KW"/>
</dbReference>
<dbReference type="GO" id="GO:0008982">
    <property type="term" value="F:protein-N(PI)-phosphohistidine-sugar phosphotransferase activity"/>
    <property type="evidence" value="ECO:0007669"/>
    <property type="project" value="InterPro"/>
</dbReference>
<proteinExistence type="predicted"/>
<evidence type="ECO:0000259" key="13">
    <source>
        <dbReference type="PROSITE" id="PS51099"/>
    </source>
</evidence>
<dbReference type="PROSITE" id="PS51094">
    <property type="entry name" value="PTS_EIIA_TYPE_2"/>
    <property type="match status" value="1"/>
</dbReference>
<dbReference type="Pfam" id="PF00874">
    <property type="entry name" value="PRD"/>
    <property type="match status" value="1"/>
</dbReference>
<dbReference type="GO" id="GO:0016301">
    <property type="term" value="F:kinase activity"/>
    <property type="evidence" value="ECO:0007669"/>
    <property type="project" value="UniProtKB-KW"/>
</dbReference>
<evidence type="ECO:0000256" key="2">
    <source>
        <dbReference type="ARBA" id="ARBA00022448"/>
    </source>
</evidence>
<keyword evidence="3" id="KW-0963">Cytoplasm</keyword>
<gene>
    <name evidence="15" type="ORF">G4D61_05865</name>
</gene>
<protein>
    <recommendedName>
        <fullName evidence="10">Ascorbate-specific PTS system EIIA component</fullName>
    </recommendedName>
    <alternativeName>
        <fullName evidence="11">Ascorbate-specific phosphotransferase enzyme IIA component</fullName>
    </alternativeName>
</protein>
<comment type="caution">
    <text evidence="15">The sequence shown here is derived from an EMBL/GenBank/DDBJ whole genome shotgun (WGS) entry which is preliminary data.</text>
</comment>
<keyword evidence="8" id="KW-0010">Activator</keyword>
<accession>A0A6M0P452</accession>
<evidence type="ECO:0000256" key="4">
    <source>
        <dbReference type="ARBA" id="ARBA00022553"/>
    </source>
</evidence>
<keyword evidence="7" id="KW-0418">Kinase</keyword>
<comment type="subcellular location">
    <subcellularLocation>
        <location evidence="1">Cytoplasm</location>
    </subcellularLocation>
</comment>
<dbReference type="Gene3D" id="3.40.50.2300">
    <property type="match status" value="1"/>
</dbReference>
<sequence>MEQRIYYFLKEVFANPGITMKMLESELNSTRSQLEYTLKKTNQWLTDKDLPSIKRKNKGLFCHIDIVNKIPELLEEESVFDHFLSEKERGYLILLTILVRQEELSLYHLSSALQVSKNTILADMKKIHQELGLFHVNIKFNRVKGYYLTGNELEKRKVLLFVLNKLLHHPNGESWINQIITIDASLLQSFIEHVHQIEAALEVQFSDAKILELPYIAYFSYIRSLQAKSLEVHDVEERFLIKETKEYQVTNAEFEGVMNETDILFFTVQMLSANVIDCYKDDRIDDDIYQAVENMMNTFELLSCIQFQNRLDLLQKLYQHIRPAMFRIQYGVIEVNPLLAEVKKEHGDVHEFVKKSITPIELLLQRKMPEEELAYITMFMIGWMSKNGEYPQKRLKAVVVCTNGISVSRLLLINLKQLFPDIEFVNHLSVRGFYQSKEKFDLVFSTIPLETEKRIFVIQPFLTEKDKLMLQQNVNRSLRGYHVDQINYSQLLDIISRHAENINQRELKKDLEMYFSKTDVTTAQKRVELDLDEVLVQRNIHIAKSVSTCSEAIWLAAKPLLEQDFIEKRYIETIIHQFNPKEPYIVIAPYVAIPHASPEDGVNRLSMSLLSLKEPVLFTERHPVQLLVMIAASDYQSHLNALMQLNELLFDPHCVQQILNMNSPAMIAEFIKTTVQKIKEKEGMRL</sequence>
<keyword evidence="6" id="KW-0598">Phosphotransferase system</keyword>
<dbReference type="InterPro" id="IPR011608">
    <property type="entry name" value="PRD"/>
</dbReference>
<dbReference type="InterPro" id="IPR036634">
    <property type="entry name" value="PRD_sf"/>
</dbReference>
<dbReference type="AlphaFoldDB" id="A0A6M0P452"/>
<evidence type="ECO:0000256" key="3">
    <source>
        <dbReference type="ARBA" id="ARBA00022490"/>
    </source>
</evidence>
<dbReference type="GO" id="GO:0006355">
    <property type="term" value="P:regulation of DNA-templated transcription"/>
    <property type="evidence" value="ECO:0007669"/>
    <property type="project" value="InterPro"/>
</dbReference>
<comment type="function">
    <text evidence="9">The phosphoenolpyruvate-dependent sugar phosphotransferase system (sugar PTS), a major carbohydrate active transport system, catalyzes the phosphorylation of incoming sugar substrates concomitantly with their translocation across the cell membrane. The enzyme II UlaABC PTS system is involved in ascorbate transport.</text>
</comment>
<evidence type="ECO:0000256" key="9">
    <source>
        <dbReference type="ARBA" id="ARBA00037387"/>
    </source>
</evidence>
<reference evidence="15 16" key="1">
    <citation type="submission" date="2020-03" db="EMBL/GenBank/DDBJ databases">
        <title>Bacillus aquiflavi sp. nov., isolated from yellow water of strong flavor Chinese baijiu in Yibin region of China.</title>
        <authorList>
            <person name="Xie J."/>
        </authorList>
    </citation>
    <scope>NUCLEOTIDE SEQUENCE [LARGE SCALE GENOMIC DNA]</scope>
    <source>
        <strain evidence="15 16">Gsoil 114</strain>
    </source>
</reference>
<dbReference type="SUPFAM" id="SSF55804">
    <property type="entry name" value="Phoshotransferase/anion transport protein"/>
    <property type="match status" value="1"/>
</dbReference>
<feature type="domain" description="PRD" evidence="14">
    <location>
        <begin position="283"/>
        <end position="390"/>
    </location>
</feature>
<dbReference type="InterPro" id="IPR002178">
    <property type="entry name" value="PTS_EIIA_type-2_dom"/>
</dbReference>
<keyword evidence="16" id="KW-1185">Reference proteome</keyword>
<dbReference type="Gene3D" id="1.10.1790.10">
    <property type="entry name" value="PRD domain"/>
    <property type="match status" value="1"/>
</dbReference>
<dbReference type="CDD" id="cd05568">
    <property type="entry name" value="PTS_IIB_bgl_like"/>
    <property type="match status" value="1"/>
</dbReference>
<name>A0A6M0P452_9BACI</name>
<keyword evidence="5" id="KW-0808">Transferase</keyword>
<evidence type="ECO:0000256" key="5">
    <source>
        <dbReference type="ARBA" id="ARBA00022679"/>
    </source>
</evidence>
<dbReference type="InterPro" id="IPR051351">
    <property type="entry name" value="Ascorbate-PTS_EIIA_comp"/>
</dbReference>
<dbReference type="EMBL" id="JAAIWK010000006">
    <property type="protein sequence ID" value="NEY19494.1"/>
    <property type="molecule type" value="Genomic_DNA"/>
</dbReference>
<dbReference type="Gene3D" id="1.10.10.10">
    <property type="entry name" value="Winged helix-like DNA-binding domain superfamily/Winged helix DNA-binding domain"/>
    <property type="match status" value="1"/>
</dbReference>